<dbReference type="SUPFAM" id="SSF53383">
    <property type="entry name" value="PLP-dependent transferases"/>
    <property type="match status" value="1"/>
</dbReference>
<comment type="catalytic activity">
    <reaction evidence="4 5">
        <text>L-kynurenine + H2O = anthranilate + L-alanine + H(+)</text>
        <dbReference type="Rhea" id="RHEA:16813"/>
        <dbReference type="ChEBI" id="CHEBI:15377"/>
        <dbReference type="ChEBI" id="CHEBI:15378"/>
        <dbReference type="ChEBI" id="CHEBI:16567"/>
        <dbReference type="ChEBI" id="CHEBI:57959"/>
        <dbReference type="ChEBI" id="CHEBI:57972"/>
        <dbReference type="EC" id="3.7.1.3"/>
    </reaction>
</comment>
<feature type="binding site" evidence="4">
    <location>
        <position position="228"/>
    </location>
    <ligand>
        <name>pyridoxal 5'-phosphate</name>
        <dbReference type="ChEBI" id="CHEBI:597326"/>
    </ligand>
</feature>
<dbReference type="Gene3D" id="3.90.1150.10">
    <property type="entry name" value="Aspartate Aminotransferase, domain 1"/>
    <property type="match status" value="1"/>
</dbReference>
<evidence type="ECO:0000313" key="6">
    <source>
        <dbReference type="EMBL" id="CAK8671699.1"/>
    </source>
</evidence>
<comment type="function">
    <text evidence="4 5">Catalyzes the cleavage of L-kynurenine (L-Kyn) and L-3-hydroxykynurenine (L-3OHKyn) into anthranilic acid (AA) and 3-hydroxyanthranilic acid (3-OHAA), respectively.</text>
</comment>
<comment type="catalytic activity">
    <reaction evidence="5">
        <text>3-hydroxy-L-kynurenine + H2O = 3-hydroxyanthranilate + L-alanine + H(+)</text>
        <dbReference type="Rhea" id="RHEA:25143"/>
        <dbReference type="ChEBI" id="CHEBI:15377"/>
        <dbReference type="ChEBI" id="CHEBI:15378"/>
        <dbReference type="ChEBI" id="CHEBI:36559"/>
        <dbReference type="ChEBI" id="CHEBI:57972"/>
        <dbReference type="ChEBI" id="CHEBI:58125"/>
        <dbReference type="EC" id="3.7.1.3"/>
    </reaction>
</comment>
<dbReference type="PANTHER" id="PTHR14084:SF0">
    <property type="entry name" value="KYNURENINASE"/>
    <property type="match status" value="1"/>
</dbReference>
<comment type="cofactor">
    <cofactor evidence="4 5">
        <name>pyridoxal 5'-phosphate</name>
        <dbReference type="ChEBI" id="CHEBI:597326"/>
    </cofactor>
</comment>
<dbReference type="EC" id="3.7.1.3" evidence="4 5"/>
<sequence length="465" mass="53342">MDQQNSNTEWKYGKRTPGEVLLDVAKSQGLEITDENFAKFLDRNDELANLRKDFFYPKLADSGVEMHDNEDYDESIYFCGMSLGLQTKHTSKLISKVLQNWEVNTINCHSSGYLPAALCDDYVHESMSKIVGAYEDEVVNMNGLTVNLNFLLVSFYQPTPTRHKILLEGKAFPSDHYAIESQIKQRGYDPTKSMRLLKLREGENTWRDEDILKVIEEEGDEIALIMLSGLNYYNGQVFDMEAITRAGHAKGCMVGFDLAHAVGNIELHLHNWDVDFACWCTYKYLNSGPGGIAGAFMHRRHKNNDFPKFLGWWGHSAEDRFEMTNVMNLTPGIQGYRVSNPPPLLVASLRASLDIFDKTSMRQLREKSFLLTGYLEYLLQLYFSKDKSDPYIDIITPSDFSRRGCQLSLVYSCSITEIHEKLEKLGVLCDTRKPNVMRIAPTPMYNSFQDVFRFIQILKRMLTSH</sequence>
<reference evidence="6 7" key="1">
    <citation type="submission" date="2024-02" db="EMBL/GenBank/DDBJ databases">
        <authorList>
            <person name="Daric V."/>
            <person name="Darras S."/>
        </authorList>
    </citation>
    <scope>NUCLEOTIDE SEQUENCE [LARGE SCALE GENOMIC DNA]</scope>
</reference>
<feature type="binding site" evidence="4">
    <location>
        <begin position="172"/>
        <end position="175"/>
    </location>
    <ligand>
        <name>pyridoxal 5'-phosphate</name>
        <dbReference type="ChEBI" id="CHEBI:597326"/>
    </ligand>
</feature>
<dbReference type="InterPro" id="IPR015422">
    <property type="entry name" value="PyrdxlP-dep_Trfase_small"/>
</dbReference>
<comment type="pathway">
    <text evidence="4 5">Cofactor biosynthesis; NAD(+) biosynthesis; quinolinate from L-kynurenine: step 2/3.</text>
</comment>
<keyword evidence="7" id="KW-1185">Reference proteome</keyword>
<evidence type="ECO:0000256" key="2">
    <source>
        <dbReference type="ARBA" id="ARBA00022801"/>
    </source>
</evidence>
<feature type="binding site" evidence="4">
    <location>
        <position position="145"/>
    </location>
    <ligand>
        <name>pyridoxal 5'-phosphate</name>
        <dbReference type="ChEBI" id="CHEBI:597326"/>
    </ligand>
</feature>
<dbReference type="NCBIfam" id="TIGR01814">
    <property type="entry name" value="kynureninase"/>
    <property type="match status" value="1"/>
</dbReference>
<comment type="similarity">
    <text evidence="4 5">Belongs to the kynureninase family.</text>
</comment>
<dbReference type="Pfam" id="PF22580">
    <property type="entry name" value="KYNU_C"/>
    <property type="match status" value="1"/>
</dbReference>
<protein>
    <recommendedName>
        <fullName evidence="4 5">Kynureninase</fullName>
        <ecNumber evidence="4 5">3.7.1.3</ecNumber>
    </recommendedName>
    <alternativeName>
        <fullName evidence="4">L-kynurenine hydrolase</fullName>
    </alternativeName>
</protein>
<comment type="subunit">
    <text evidence="4 5">Homodimer.</text>
</comment>
<dbReference type="InterPro" id="IPR015424">
    <property type="entry name" value="PyrdxlP-dep_Trfase"/>
</dbReference>
<comment type="pathway">
    <text evidence="4 5">Amino-acid degradation; L-kynurenine degradation; L-alanine and anthranilate from L-kynurenine: step 1/1.</text>
</comment>
<dbReference type="EMBL" id="CAWYQH010000001">
    <property type="protein sequence ID" value="CAK8671699.1"/>
    <property type="molecule type" value="Genomic_DNA"/>
</dbReference>
<dbReference type="PANTHER" id="PTHR14084">
    <property type="entry name" value="KYNURENINASE"/>
    <property type="match status" value="1"/>
</dbReference>
<accession>A0ABP0EW82</accession>
<proteinExistence type="inferred from homology"/>
<gene>
    <name evidence="4" type="primary">KYNU</name>
    <name evidence="6" type="ORF">CVLEPA_LOCUS743</name>
</gene>
<keyword evidence="1 4" id="KW-0662">Pyridine nucleotide biosynthesis</keyword>
<evidence type="ECO:0000313" key="7">
    <source>
        <dbReference type="Proteomes" id="UP001642483"/>
    </source>
</evidence>
<feature type="binding site" evidence="4">
    <location>
        <position position="257"/>
    </location>
    <ligand>
        <name>pyridoxal 5'-phosphate</name>
        <dbReference type="ChEBI" id="CHEBI:597326"/>
    </ligand>
</feature>
<organism evidence="6 7">
    <name type="scientific">Clavelina lepadiformis</name>
    <name type="common">Light-bulb sea squirt</name>
    <name type="synonym">Ascidia lepadiformis</name>
    <dbReference type="NCBI Taxonomy" id="159417"/>
    <lineage>
        <taxon>Eukaryota</taxon>
        <taxon>Metazoa</taxon>
        <taxon>Chordata</taxon>
        <taxon>Tunicata</taxon>
        <taxon>Ascidiacea</taxon>
        <taxon>Aplousobranchia</taxon>
        <taxon>Clavelinidae</taxon>
        <taxon>Clavelina</taxon>
    </lineage>
</organism>
<feature type="binding site" evidence="4">
    <location>
        <position position="282"/>
    </location>
    <ligand>
        <name>pyridoxal 5'-phosphate</name>
        <dbReference type="ChEBI" id="CHEBI:597326"/>
    </ligand>
</feature>
<evidence type="ECO:0000256" key="4">
    <source>
        <dbReference type="HAMAP-Rule" id="MF_03017"/>
    </source>
</evidence>
<feature type="binding site" evidence="4">
    <location>
        <position position="340"/>
    </location>
    <ligand>
        <name>pyridoxal 5'-phosphate</name>
        <dbReference type="ChEBI" id="CHEBI:597326"/>
    </ligand>
</feature>
<dbReference type="InterPro" id="IPR015421">
    <property type="entry name" value="PyrdxlP-dep_Trfase_major"/>
</dbReference>
<keyword evidence="4 5" id="KW-0963">Cytoplasm</keyword>
<evidence type="ECO:0000256" key="5">
    <source>
        <dbReference type="PIRNR" id="PIRNR038800"/>
    </source>
</evidence>
<dbReference type="Proteomes" id="UP001642483">
    <property type="component" value="Unassembled WGS sequence"/>
</dbReference>
<dbReference type="PIRSF" id="PIRSF038800">
    <property type="entry name" value="KYNU"/>
    <property type="match status" value="1"/>
</dbReference>
<comment type="caution">
    <text evidence="6">The sequence shown here is derived from an EMBL/GenBank/DDBJ whole genome shotgun (WGS) entry which is preliminary data.</text>
</comment>
<keyword evidence="2 4" id="KW-0378">Hydrolase</keyword>
<feature type="binding site" evidence="4">
    <location>
        <position position="144"/>
    </location>
    <ligand>
        <name>pyridoxal 5'-phosphate</name>
        <dbReference type="ChEBI" id="CHEBI:597326"/>
    </ligand>
</feature>
<comment type="subcellular location">
    <subcellularLocation>
        <location evidence="4 5">Cytoplasm</location>
    </subcellularLocation>
</comment>
<feature type="modified residue" description="N6-(pyridoxal phosphate)lysine" evidence="4">
    <location>
        <position position="283"/>
    </location>
</feature>
<dbReference type="HAMAP" id="MF_01970">
    <property type="entry name" value="Kynureninase"/>
    <property type="match status" value="1"/>
</dbReference>
<evidence type="ECO:0000256" key="3">
    <source>
        <dbReference type="ARBA" id="ARBA00022898"/>
    </source>
</evidence>
<name>A0ABP0EW82_CLALP</name>
<keyword evidence="3 4" id="KW-0663">Pyridoxal phosphate</keyword>
<feature type="binding site" evidence="4">
    <location>
        <position position="312"/>
    </location>
    <ligand>
        <name>pyridoxal 5'-phosphate</name>
        <dbReference type="ChEBI" id="CHEBI:597326"/>
    </ligand>
</feature>
<dbReference type="Gene3D" id="3.40.640.10">
    <property type="entry name" value="Type I PLP-dependent aspartate aminotransferase-like (Major domain)"/>
    <property type="match status" value="1"/>
</dbReference>
<evidence type="ECO:0000256" key="1">
    <source>
        <dbReference type="ARBA" id="ARBA00022642"/>
    </source>
</evidence>
<feature type="binding site" evidence="4">
    <location>
        <position position="260"/>
    </location>
    <ligand>
        <name>pyridoxal 5'-phosphate</name>
        <dbReference type="ChEBI" id="CHEBI:597326"/>
    </ligand>
</feature>
<dbReference type="InterPro" id="IPR010111">
    <property type="entry name" value="Kynureninase"/>
</dbReference>